<evidence type="ECO:0000313" key="3">
    <source>
        <dbReference type="Proteomes" id="UP001374535"/>
    </source>
</evidence>
<keyword evidence="3" id="KW-1185">Reference proteome</keyword>
<dbReference type="EMBL" id="CP144700">
    <property type="protein sequence ID" value="WVZ26605.1"/>
    <property type="molecule type" value="Genomic_DNA"/>
</dbReference>
<accession>A0AAQ3PG76</accession>
<reference evidence="2 3" key="1">
    <citation type="journal article" date="2023" name="Life. Sci Alliance">
        <title>Evolutionary insights into 3D genome organization and epigenetic landscape of Vigna mungo.</title>
        <authorList>
            <person name="Junaid A."/>
            <person name="Singh B."/>
            <person name="Bhatia S."/>
        </authorList>
    </citation>
    <scope>NUCLEOTIDE SEQUENCE [LARGE SCALE GENOMIC DNA]</scope>
    <source>
        <strain evidence="2">Urdbean</strain>
    </source>
</reference>
<dbReference type="Proteomes" id="UP001374535">
    <property type="component" value="Chromosome 1"/>
</dbReference>
<dbReference type="AlphaFoldDB" id="A0AAQ3PG76"/>
<protein>
    <submittedName>
        <fullName evidence="2">Uncharacterized protein</fullName>
    </submittedName>
</protein>
<proteinExistence type="predicted"/>
<organism evidence="2 3">
    <name type="scientific">Vigna mungo</name>
    <name type="common">Black gram</name>
    <name type="synonym">Phaseolus mungo</name>
    <dbReference type="NCBI Taxonomy" id="3915"/>
    <lineage>
        <taxon>Eukaryota</taxon>
        <taxon>Viridiplantae</taxon>
        <taxon>Streptophyta</taxon>
        <taxon>Embryophyta</taxon>
        <taxon>Tracheophyta</taxon>
        <taxon>Spermatophyta</taxon>
        <taxon>Magnoliopsida</taxon>
        <taxon>eudicotyledons</taxon>
        <taxon>Gunneridae</taxon>
        <taxon>Pentapetalae</taxon>
        <taxon>rosids</taxon>
        <taxon>fabids</taxon>
        <taxon>Fabales</taxon>
        <taxon>Fabaceae</taxon>
        <taxon>Papilionoideae</taxon>
        <taxon>50 kb inversion clade</taxon>
        <taxon>NPAAA clade</taxon>
        <taxon>indigoferoid/millettioid clade</taxon>
        <taxon>Phaseoleae</taxon>
        <taxon>Vigna</taxon>
    </lineage>
</organism>
<feature type="region of interest" description="Disordered" evidence="1">
    <location>
        <begin position="99"/>
        <end position="133"/>
    </location>
</feature>
<evidence type="ECO:0000256" key="1">
    <source>
        <dbReference type="SAM" id="MobiDB-lite"/>
    </source>
</evidence>
<name>A0AAQ3PG76_VIGMU</name>
<sequence length="133" mass="14574">MKIGVYYCFIQPSAGPSLSPIQNPRVFSPPKPESSLSFAKSRDPKCLISPTQASDAKLSHTHLQTKIIRCHLRPASHRIASPVSIGASVASFASTITPPRSMAATPVDISRRRGAASNPVGRRGYRRQRRLRR</sequence>
<gene>
    <name evidence="2" type="ORF">V8G54_005149</name>
</gene>
<evidence type="ECO:0000313" key="2">
    <source>
        <dbReference type="EMBL" id="WVZ26605.1"/>
    </source>
</evidence>
<feature type="compositionally biased region" description="Basic residues" evidence="1">
    <location>
        <begin position="123"/>
        <end position="133"/>
    </location>
</feature>